<protein>
    <submittedName>
        <fullName evidence="4">CBS domain containing membrane protein</fullName>
    </submittedName>
</protein>
<dbReference type="InterPro" id="IPR000644">
    <property type="entry name" value="CBS_dom"/>
</dbReference>
<dbReference type="HOGENOM" id="CLU_040681_9_0_9"/>
<keyword evidence="1 2" id="KW-0129">CBS domain</keyword>
<dbReference type="InterPro" id="IPR046342">
    <property type="entry name" value="CBS_dom_sf"/>
</dbReference>
<dbReference type="EMBL" id="CP002582">
    <property type="protein sequence ID" value="ADZ84716.1"/>
    <property type="molecule type" value="Genomic_DNA"/>
</dbReference>
<dbReference type="eggNOG" id="COG3448">
    <property type="taxonomic scope" value="Bacteria"/>
</dbReference>
<dbReference type="PROSITE" id="PS51371">
    <property type="entry name" value="CBS"/>
    <property type="match status" value="2"/>
</dbReference>
<sequence length="150" mass="16792">MRAKDIMNRPVVFVRNEELLEDIINILMKHQISGVPVVDENNQLVGVVSEKDLMTKEKGLNISSYIAFMTSILGIDGKKQLGESRAILQTTTAKEVMSTPAFAVHEEATIEEVVSLMMNRHINRIPVINEDNKLVGIIGRTDLLPLLLNR</sequence>
<proteinExistence type="predicted"/>
<feature type="domain" description="CBS" evidence="3">
    <location>
        <begin position="7"/>
        <end position="64"/>
    </location>
</feature>
<gene>
    <name evidence="4" type="ordered locus">Clole_3019</name>
</gene>
<dbReference type="Pfam" id="PF00571">
    <property type="entry name" value="CBS"/>
    <property type="match status" value="2"/>
</dbReference>
<dbReference type="SUPFAM" id="SSF54631">
    <property type="entry name" value="CBS-domain pair"/>
    <property type="match status" value="1"/>
</dbReference>
<name>F2JNE0_CELLD</name>
<feature type="domain" description="CBS" evidence="3">
    <location>
        <begin position="97"/>
        <end position="150"/>
    </location>
</feature>
<dbReference type="RefSeq" id="WP_013657996.1">
    <property type="nucleotide sequence ID" value="NC_015275.1"/>
</dbReference>
<dbReference type="CDD" id="cd04586">
    <property type="entry name" value="CBS_pair_BON_assoc"/>
    <property type="match status" value="1"/>
</dbReference>
<dbReference type="InterPro" id="IPR051257">
    <property type="entry name" value="Diverse_CBS-Domain"/>
</dbReference>
<evidence type="ECO:0000313" key="5">
    <source>
        <dbReference type="Proteomes" id="UP000008467"/>
    </source>
</evidence>
<evidence type="ECO:0000256" key="2">
    <source>
        <dbReference type="PROSITE-ProRule" id="PRU00703"/>
    </source>
</evidence>
<dbReference type="PANTHER" id="PTHR43080:SF2">
    <property type="entry name" value="CBS DOMAIN-CONTAINING PROTEIN"/>
    <property type="match status" value="1"/>
</dbReference>
<dbReference type="Gene3D" id="3.10.580.10">
    <property type="entry name" value="CBS-domain"/>
    <property type="match status" value="1"/>
</dbReference>
<reference evidence="4 5" key="1">
    <citation type="journal article" date="2011" name="J. Bacteriol.">
        <title>Complete genome sequence of the cellulose-degrading bacterium Cellulosilyticum lentocellum.</title>
        <authorList>
            <consortium name="US DOE Joint Genome Institute"/>
            <person name="Miller D.A."/>
            <person name="Suen G."/>
            <person name="Bruce D."/>
            <person name="Copeland A."/>
            <person name="Cheng J.F."/>
            <person name="Detter C."/>
            <person name="Goodwin L.A."/>
            <person name="Han C.S."/>
            <person name="Hauser L.J."/>
            <person name="Land M.L."/>
            <person name="Lapidus A."/>
            <person name="Lucas S."/>
            <person name="Meincke L."/>
            <person name="Pitluck S."/>
            <person name="Tapia R."/>
            <person name="Teshima H."/>
            <person name="Woyke T."/>
            <person name="Fox B.G."/>
            <person name="Angert E.R."/>
            <person name="Currie C.R."/>
        </authorList>
    </citation>
    <scope>NUCLEOTIDE SEQUENCE [LARGE SCALE GENOMIC DNA]</scope>
    <source>
        <strain evidence="5">ATCC 49066 / DSM 5427 / NCIMB 11756 / RHM5</strain>
    </source>
</reference>
<evidence type="ECO:0000313" key="4">
    <source>
        <dbReference type="EMBL" id="ADZ84716.1"/>
    </source>
</evidence>
<dbReference type="Proteomes" id="UP000008467">
    <property type="component" value="Chromosome"/>
</dbReference>
<accession>F2JNE0</accession>
<organism evidence="4 5">
    <name type="scientific">Cellulosilyticum lentocellum (strain ATCC 49066 / DSM 5427 / NCIMB 11756 / RHM5)</name>
    <name type="common">Clostridium lentocellum</name>
    <dbReference type="NCBI Taxonomy" id="642492"/>
    <lineage>
        <taxon>Bacteria</taxon>
        <taxon>Bacillati</taxon>
        <taxon>Bacillota</taxon>
        <taxon>Clostridia</taxon>
        <taxon>Lachnospirales</taxon>
        <taxon>Cellulosilyticaceae</taxon>
        <taxon>Cellulosilyticum</taxon>
    </lineage>
</organism>
<dbReference type="KEGG" id="cle:Clole_3019"/>
<dbReference type="PANTHER" id="PTHR43080">
    <property type="entry name" value="CBS DOMAIN-CONTAINING PROTEIN CBSX3, MITOCHONDRIAL"/>
    <property type="match status" value="1"/>
</dbReference>
<dbReference type="SMART" id="SM00116">
    <property type="entry name" value="CBS"/>
    <property type="match status" value="2"/>
</dbReference>
<evidence type="ECO:0000256" key="1">
    <source>
        <dbReference type="ARBA" id="ARBA00023122"/>
    </source>
</evidence>
<keyword evidence="5" id="KW-1185">Reference proteome</keyword>
<evidence type="ECO:0000259" key="3">
    <source>
        <dbReference type="PROSITE" id="PS51371"/>
    </source>
</evidence>
<dbReference type="STRING" id="642492.Clole_3019"/>
<dbReference type="AlphaFoldDB" id="F2JNE0"/>